<dbReference type="InterPro" id="IPR036280">
    <property type="entry name" value="Multihaem_cyt_sf"/>
</dbReference>
<dbReference type="Proteomes" id="UP000284763">
    <property type="component" value="Unassembled WGS sequence"/>
</dbReference>
<name>A0A3R7X727_9EURY</name>
<evidence type="ECO:0000313" key="3">
    <source>
        <dbReference type="Proteomes" id="UP000284763"/>
    </source>
</evidence>
<feature type="region of interest" description="Disordered" evidence="1">
    <location>
        <begin position="488"/>
        <end position="517"/>
    </location>
</feature>
<reference evidence="2 3" key="1">
    <citation type="submission" date="2018-08" db="EMBL/GenBank/DDBJ databases">
        <title>The metabolism and importance of syntrophic acetate oxidation coupled to methane or sulfide production in haloalkaline environments.</title>
        <authorList>
            <person name="Timmers P.H.A."/>
            <person name="Vavourakis C.D."/>
            <person name="Sorokin D.Y."/>
            <person name="Sinninghe Damste J.S."/>
            <person name="Muyzer G."/>
            <person name="Stams A.J.M."/>
            <person name="Plugge C.M."/>
        </authorList>
    </citation>
    <scope>NUCLEOTIDE SEQUENCE [LARGE SCALE GENOMIC DNA]</scope>
    <source>
        <strain evidence="2">MSAO_Arc3</strain>
    </source>
</reference>
<evidence type="ECO:0000313" key="2">
    <source>
        <dbReference type="EMBL" id="RQD85730.1"/>
    </source>
</evidence>
<protein>
    <submittedName>
        <fullName evidence="2">Methanogenesis multiheme c-type cytochrome</fullName>
    </submittedName>
</protein>
<dbReference type="PROSITE" id="PS00018">
    <property type="entry name" value="EF_HAND_1"/>
    <property type="match status" value="1"/>
</dbReference>
<dbReference type="EMBL" id="QZAB01000284">
    <property type="protein sequence ID" value="RQD85730.1"/>
    <property type="molecule type" value="Genomic_DNA"/>
</dbReference>
<dbReference type="InterPro" id="IPR027594">
    <property type="entry name" value="Methanoheme_cyt"/>
</dbReference>
<gene>
    <name evidence="2" type="ORF">D5R95_04345</name>
</gene>
<dbReference type="InterPro" id="IPR018247">
    <property type="entry name" value="EF_Hand_1_Ca_BS"/>
</dbReference>
<dbReference type="NCBIfam" id="TIGR04314">
    <property type="entry name" value="methano7heme"/>
    <property type="match status" value="1"/>
</dbReference>
<sequence>MSKLDIILVAITVFVFAIAGVNAYLGYSGYDSHAQHYMTEGKWSDQTCAGCHYNVHTETEMSYHVQTDVTSWSPLTNTNFEVDGEQRWIENVGINHPGGGPLADFGVDIDCLICHDQTGQYDFNKRSDALISGDYEIANEKAFKEARSNLEQSPFYIASYVADVLTPLPVIIAVHDPIYGGPSNQNCAQTCHLQEAKTTAVTWAEDAHSSYDVHGDMNCLDCHITDNHEIGSSRQDTTPPGHEELSNQMPTCTASGCHEGISHGPMADAHLEFMTCTSCHVPKLAGADRMDNSYPLESFSWKDGERKETIRESDTTPMIGWYKPTEGDDRLPMPYSKEDEDVRMAPFNVITGTWWDKGIDDDIVQNPNTSTSVGNPIPISHVEQADIDGDGTVTEEEIRSVDISGDGEPDYPNAILRTVELYYPIYHNIAGSKVGLDDPLSCDGCHGVSGSEFLQEAHFPVNDEKPDDCISCHVERPAMDWAFLGYQEDPAETDPPTNWSDEDVSMTLPRQPPGQVEREPVLRSVLFEQNRGNG</sequence>
<comment type="caution">
    <text evidence="2">The sequence shown here is derived from an EMBL/GenBank/DDBJ whole genome shotgun (WGS) entry which is preliminary data.</text>
</comment>
<organism evidence="2 3">
    <name type="scientific">Methanosalsum natronophilum</name>
    <dbReference type="NCBI Taxonomy" id="768733"/>
    <lineage>
        <taxon>Archaea</taxon>
        <taxon>Methanobacteriati</taxon>
        <taxon>Methanobacteriota</taxon>
        <taxon>Stenosarchaea group</taxon>
        <taxon>Methanomicrobia</taxon>
        <taxon>Methanosarcinales</taxon>
        <taxon>Methanosarcinaceae</taxon>
        <taxon>Methanosalsum</taxon>
    </lineage>
</organism>
<proteinExistence type="predicted"/>
<evidence type="ECO:0000256" key="1">
    <source>
        <dbReference type="SAM" id="MobiDB-lite"/>
    </source>
</evidence>
<dbReference type="SUPFAM" id="SSF48695">
    <property type="entry name" value="Multiheme cytochromes"/>
    <property type="match status" value="2"/>
</dbReference>
<accession>A0A3R7X727</accession>
<dbReference type="AlphaFoldDB" id="A0A3R7X727"/>